<protein>
    <submittedName>
        <fullName evidence="2">Uncharacterized protein</fullName>
    </submittedName>
</protein>
<organism evidence="2 3">
    <name type="scientific">Streptomyces tuirus</name>
    <dbReference type="NCBI Taxonomy" id="68278"/>
    <lineage>
        <taxon>Bacteria</taxon>
        <taxon>Bacillati</taxon>
        <taxon>Actinomycetota</taxon>
        <taxon>Actinomycetes</taxon>
        <taxon>Kitasatosporales</taxon>
        <taxon>Streptomycetaceae</taxon>
        <taxon>Streptomyces</taxon>
    </lineage>
</organism>
<feature type="region of interest" description="Disordered" evidence="1">
    <location>
        <begin position="1"/>
        <end position="28"/>
    </location>
</feature>
<dbReference type="Proteomes" id="UP000516373">
    <property type="component" value="Chromosome"/>
</dbReference>
<evidence type="ECO:0000313" key="2">
    <source>
        <dbReference type="EMBL" id="BCL19500.1"/>
    </source>
</evidence>
<sequence length="272" mass="27001">MLGGFLQGRQEPHEGMGGVGARGDATGDVGGQVLGRRVARHEARAVRGLGPDAVHAERAPVVAVEVPGHQVPAAFGAHQAVRFDTAAGGGAVVAGVLEAQPFGVPAQVGDLGEHGRVDRGGQRAAQHRHGDGVQGAHAAAQPVRQHLLQLGEGAYRGLADAVDALSGGGAQSDRHGDGLVVVQEQRRQFGSGAELVAAAGAGAGVDRVAEFAQPVDVPAQGAGADAEPAGQVGAGPLAVGLEQGQQTQQAGRGLQHGASLPGLADSHCPQGV</sequence>
<dbReference type="AlphaFoldDB" id="A0A7G1NCS7"/>
<feature type="region of interest" description="Disordered" evidence="1">
    <location>
        <begin position="243"/>
        <end position="272"/>
    </location>
</feature>
<evidence type="ECO:0000313" key="3">
    <source>
        <dbReference type="Proteomes" id="UP000516373"/>
    </source>
</evidence>
<name>A0A7G1NCS7_9ACTN</name>
<gene>
    <name evidence="2" type="ORF">GCM10017668_13430</name>
</gene>
<evidence type="ECO:0000256" key="1">
    <source>
        <dbReference type="SAM" id="MobiDB-lite"/>
    </source>
</evidence>
<reference evidence="2 3" key="1">
    <citation type="journal article" date="2014" name="Int. J. Syst. Evol. Microbiol.">
        <title>Complete genome sequence of Corynebacterium casei LMG S-19264T (=DSM 44701T), isolated from a smear-ripened cheese.</title>
        <authorList>
            <consortium name="US DOE Joint Genome Institute (JGI-PGF)"/>
            <person name="Walter F."/>
            <person name="Albersmeier A."/>
            <person name="Kalinowski J."/>
            <person name="Ruckert C."/>
        </authorList>
    </citation>
    <scope>NUCLEOTIDE SEQUENCE [LARGE SCALE GENOMIC DNA]</scope>
    <source>
        <strain evidence="2 3">JCM 4255</strain>
    </source>
</reference>
<dbReference type="EMBL" id="AP023439">
    <property type="protein sequence ID" value="BCL19500.1"/>
    <property type="molecule type" value="Genomic_DNA"/>
</dbReference>
<dbReference type="KEGG" id="stui:GCM10017668_13430"/>
<accession>A0A7G1NCS7</accession>
<proteinExistence type="predicted"/>